<feature type="compositionally biased region" description="Acidic residues" evidence="7">
    <location>
        <begin position="900"/>
        <end position="909"/>
    </location>
</feature>
<dbReference type="STRING" id="84645.A0A498LKB2"/>
<evidence type="ECO:0000259" key="8">
    <source>
        <dbReference type="PROSITE" id="PS50994"/>
    </source>
</evidence>
<dbReference type="Gene3D" id="2.40.70.10">
    <property type="entry name" value="Acid Proteases"/>
    <property type="match status" value="1"/>
</dbReference>
<dbReference type="CDD" id="cd09274">
    <property type="entry name" value="RNase_HI_RT_Ty3"/>
    <property type="match status" value="1"/>
</dbReference>
<feature type="region of interest" description="Disordered" evidence="7">
    <location>
        <begin position="895"/>
        <end position="929"/>
    </location>
</feature>
<keyword evidence="2" id="KW-0548">Nucleotidyltransferase</keyword>
<proteinExistence type="predicted"/>
<dbReference type="Gene3D" id="3.30.420.10">
    <property type="entry name" value="Ribonuclease H-like superfamily/Ribonuclease H"/>
    <property type="match status" value="1"/>
</dbReference>
<keyword evidence="4" id="KW-0255">Endonuclease</keyword>
<evidence type="ECO:0000256" key="7">
    <source>
        <dbReference type="SAM" id="MobiDB-lite"/>
    </source>
</evidence>
<dbReference type="InterPro" id="IPR001969">
    <property type="entry name" value="Aspartic_peptidase_AS"/>
</dbReference>
<evidence type="ECO:0000256" key="1">
    <source>
        <dbReference type="ARBA" id="ARBA00022679"/>
    </source>
</evidence>
<sequence>MQQSPQQHETGKSIPADTPLVGPCNEGVVEVDGEMCKALIDSGSQVTTITDEFWRRHPVLCTQELQPSDIPIEGAAGQSVSYVGVLCINLTCLGRVYTNVPAFVVPVTEYRSCVPLLIGTNVIRVSRKDLQASYGRKYLAKVKLTNPEWHSALVALSKCEPGGAEGKVGQIQYAGHRIRISAGSEQDVIGRVMGGPKRTQYTVLVESNSSKRLPEGLLVARLLANVEKGCVPVRLLNLSEKDVVVNPKTLLADAFLIQNVVKEGEKCQMPCQKKLMCQSHCGNSVMASCQSHQQTTSVESDDGMTCGVDLSAAAVEGEEQLTLLRDLLRRNADVFSKHSMDYGHTTTVQHEIPLVDSKPFRLPYRKIPPSQYQEVRKAISQMEEAGVIRPNASGEGLGAVLAQVQEKVIAYASRGLRPPETRYPAHKLEFLALKWAVTEKFYDHLYGHRFSVLTDNNPLKYVMSTAKLDATGHRWASQLAMFDFDIEYRQGKSNSNADALSRMSRQEVTEALQSCPQRVPSTRLVQSCGDVAGGQKDNVSEPVKKNVLCQGGEFLDSVEKPVDPFDGAGTDALPAMTKLEIRGCQKEDPVIGPALHYKTLNRKPRRGERLEKGKDVMLLLKEWNRLVVKDGILYRQVKDFQGRSIAQLVLPEKMRLLVKTSLHDDSGHLGSRLHADQGRNFESTVVKELCKLTGISRTHTSPYHPQGTGLTERFNRTLMNMLGTLDPDQKPRWHEYVDALTHAYNCTQHDSTGFSPYFLMYGRHPRLPVDLLFGLSTANEPCEYSEYVQTLRECMTYAYGEADRMSRHAKGLQKKHYDKKVKSNVFKPGDRVMVKICHVEGKQKLADRWEPCPYVVVKKQPGTPVYVVRTEAGDKERVIHRNLLAQCMFFPVEKSHPTEEESDTEDMCELESRASDAEEVDLETTKEGASGAATQYTCMDFSDAVGKESEEDVSKLQGTVNEKDRHYEQSLLKDSEPKTTERRYPERKRRPPNRLSLEMHVLQSESDKEKMERGRKVWEKAKAKEELCLNPTTYTHAHPTPTLQRKS</sequence>
<dbReference type="EMBL" id="QBIY01013381">
    <property type="protein sequence ID" value="RXN06057.1"/>
    <property type="molecule type" value="Genomic_DNA"/>
</dbReference>
<keyword evidence="3" id="KW-0540">Nuclease</keyword>
<dbReference type="Pfam" id="PF17917">
    <property type="entry name" value="RT_RNaseH"/>
    <property type="match status" value="1"/>
</dbReference>
<keyword evidence="1" id="KW-0808">Transferase</keyword>
<evidence type="ECO:0000256" key="2">
    <source>
        <dbReference type="ARBA" id="ARBA00022695"/>
    </source>
</evidence>
<dbReference type="CDD" id="cd00303">
    <property type="entry name" value="retropepsin_like"/>
    <property type="match status" value="1"/>
</dbReference>
<keyword evidence="5" id="KW-0378">Hydrolase</keyword>
<dbReference type="GO" id="GO:0003676">
    <property type="term" value="F:nucleic acid binding"/>
    <property type="evidence" value="ECO:0007669"/>
    <property type="project" value="InterPro"/>
</dbReference>
<dbReference type="InterPro" id="IPR001584">
    <property type="entry name" value="Integrase_cat-core"/>
</dbReference>
<comment type="caution">
    <text evidence="9">The sequence shown here is derived from an EMBL/GenBank/DDBJ whole genome shotgun (WGS) entry which is preliminary data.</text>
</comment>
<dbReference type="AlphaFoldDB" id="A0A498LKB2"/>
<dbReference type="Proteomes" id="UP000290572">
    <property type="component" value="Unassembled WGS sequence"/>
</dbReference>
<name>A0A498LKB2_LABRO</name>
<dbReference type="InterPro" id="IPR050951">
    <property type="entry name" value="Retrovirus_Pol_polyprotein"/>
</dbReference>
<dbReference type="SUPFAM" id="SSF56672">
    <property type="entry name" value="DNA/RNA polymerases"/>
    <property type="match status" value="1"/>
</dbReference>
<dbReference type="PANTHER" id="PTHR37984:SF15">
    <property type="entry name" value="INTEGRASE CATALYTIC DOMAIN-CONTAINING PROTEIN"/>
    <property type="match status" value="1"/>
</dbReference>
<protein>
    <submittedName>
        <fullName evidence="9">Pro-Pol poly</fullName>
    </submittedName>
</protein>
<dbReference type="GO" id="GO:0004190">
    <property type="term" value="F:aspartic-type endopeptidase activity"/>
    <property type="evidence" value="ECO:0007669"/>
    <property type="project" value="InterPro"/>
</dbReference>
<dbReference type="InterPro" id="IPR041373">
    <property type="entry name" value="RT_RNaseH"/>
</dbReference>
<dbReference type="GO" id="GO:0015074">
    <property type="term" value="P:DNA integration"/>
    <property type="evidence" value="ECO:0007669"/>
    <property type="project" value="InterPro"/>
</dbReference>
<keyword evidence="10" id="KW-1185">Reference proteome</keyword>
<dbReference type="PROSITE" id="PS00141">
    <property type="entry name" value="ASP_PROTEASE"/>
    <property type="match status" value="1"/>
</dbReference>
<organism evidence="9 10">
    <name type="scientific">Labeo rohita</name>
    <name type="common">Indian major carp</name>
    <name type="synonym">Cyprinus rohita</name>
    <dbReference type="NCBI Taxonomy" id="84645"/>
    <lineage>
        <taxon>Eukaryota</taxon>
        <taxon>Metazoa</taxon>
        <taxon>Chordata</taxon>
        <taxon>Craniata</taxon>
        <taxon>Vertebrata</taxon>
        <taxon>Euteleostomi</taxon>
        <taxon>Actinopterygii</taxon>
        <taxon>Neopterygii</taxon>
        <taxon>Teleostei</taxon>
        <taxon>Ostariophysi</taxon>
        <taxon>Cypriniformes</taxon>
        <taxon>Cyprinidae</taxon>
        <taxon>Labeoninae</taxon>
        <taxon>Labeonini</taxon>
        <taxon>Labeo</taxon>
    </lineage>
</organism>
<evidence type="ECO:0000256" key="5">
    <source>
        <dbReference type="ARBA" id="ARBA00022801"/>
    </source>
</evidence>
<dbReference type="SUPFAM" id="SSF53098">
    <property type="entry name" value="Ribonuclease H-like"/>
    <property type="match status" value="1"/>
</dbReference>
<dbReference type="InterPro" id="IPR043502">
    <property type="entry name" value="DNA/RNA_pol_sf"/>
</dbReference>
<dbReference type="PANTHER" id="PTHR37984">
    <property type="entry name" value="PROTEIN CBG26694"/>
    <property type="match status" value="1"/>
</dbReference>
<accession>A0A498LKB2</accession>
<feature type="region of interest" description="Disordered" evidence="7">
    <location>
        <begin position="949"/>
        <end position="1017"/>
    </location>
</feature>
<feature type="region of interest" description="Disordered" evidence="7">
    <location>
        <begin position="1"/>
        <end position="20"/>
    </location>
</feature>
<keyword evidence="6" id="KW-0695">RNA-directed DNA polymerase</keyword>
<evidence type="ECO:0000256" key="6">
    <source>
        <dbReference type="ARBA" id="ARBA00022918"/>
    </source>
</evidence>
<evidence type="ECO:0000256" key="4">
    <source>
        <dbReference type="ARBA" id="ARBA00022759"/>
    </source>
</evidence>
<dbReference type="InterPro" id="IPR012337">
    <property type="entry name" value="RNaseH-like_sf"/>
</dbReference>
<feature type="domain" description="Integrase catalytic" evidence="8">
    <location>
        <begin position="600"/>
        <end position="764"/>
    </location>
</feature>
<evidence type="ECO:0000256" key="3">
    <source>
        <dbReference type="ARBA" id="ARBA00022722"/>
    </source>
</evidence>
<feature type="compositionally biased region" description="Basic and acidic residues" evidence="7">
    <location>
        <begin position="1005"/>
        <end position="1017"/>
    </location>
</feature>
<gene>
    <name evidence="9" type="ORF">ROHU_012472</name>
</gene>
<dbReference type="InterPro" id="IPR036397">
    <property type="entry name" value="RNaseH_sf"/>
</dbReference>
<dbReference type="GO" id="GO:0003964">
    <property type="term" value="F:RNA-directed DNA polymerase activity"/>
    <property type="evidence" value="ECO:0007669"/>
    <property type="project" value="UniProtKB-KW"/>
</dbReference>
<dbReference type="GO" id="GO:0004519">
    <property type="term" value="F:endonuclease activity"/>
    <property type="evidence" value="ECO:0007669"/>
    <property type="project" value="UniProtKB-KW"/>
</dbReference>
<dbReference type="FunFam" id="3.10.20.370:FF:000001">
    <property type="entry name" value="Retrovirus-related Pol polyprotein from transposon 17.6-like protein"/>
    <property type="match status" value="1"/>
</dbReference>
<evidence type="ECO:0000313" key="9">
    <source>
        <dbReference type="EMBL" id="RXN06057.1"/>
    </source>
</evidence>
<feature type="compositionally biased region" description="Basic and acidic residues" evidence="7">
    <location>
        <begin position="961"/>
        <end position="984"/>
    </location>
</feature>
<reference evidence="9 10" key="1">
    <citation type="submission" date="2018-03" db="EMBL/GenBank/DDBJ databases">
        <title>Draft genome sequence of Rohu Carp (Labeo rohita).</title>
        <authorList>
            <person name="Das P."/>
            <person name="Kushwaha B."/>
            <person name="Joshi C.G."/>
            <person name="Kumar D."/>
            <person name="Nagpure N.S."/>
            <person name="Sahoo L."/>
            <person name="Das S.P."/>
            <person name="Bit A."/>
            <person name="Patnaik S."/>
            <person name="Meher P.K."/>
            <person name="Jayasankar P."/>
            <person name="Koringa P.G."/>
            <person name="Patel N.V."/>
            <person name="Hinsu A.T."/>
            <person name="Kumar R."/>
            <person name="Pandey M."/>
            <person name="Agarwal S."/>
            <person name="Srivastava S."/>
            <person name="Singh M."/>
            <person name="Iquebal M.A."/>
            <person name="Jaiswal S."/>
            <person name="Angadi U.B."/>
            <person name="Kumar N."/>
            <person name="Raza M."/>
            <person name="Shah T.M."/>
            <person name="Rai A."/>
            <person name="Jena J.K."/>
        </authorList>
    </citation>
    <scope>NUCLEOTIDE SEQUENCE [LARGE SCALE GENOMIC DNA]</scope>
    <source>
        <strain evidence="9">DASCIFA01</strain>
        <tissue evidence="9">Testis</tissue>
    </source>
</reference>
<dbReference type="GO" id="GO:0006508">
    <property type="term" value="P:proteolysis"/>
    <property type="evidence" value="ECO:0007669"/>
    <property type="project" value="InterPro"/>
</dbReference>
<dbReference type="PROSITE" id="PS50994">
    <property type="entry name" value="INTEGRASE"/>
    <property type="match status" value="1"/>
</dbReference>
<dbReference type="InterPro" id="IPR021109">
    <property type="entry name" value="Peptidase_aspartic_dom_sf"/>
</dbReference>
<dbReference type="SUPFAM" id="SSF50630">
    <property type="entry name" value="Acid proteases"/>
    <property type="match status" value="1"/>
</dbReference>
<evidence type="ECO:0000313" key="10">
    <source>
        <dbReference type="Proteomes" id="UP000290572"/>
    </source>
</evidence>